<dbReference type="Proteomes" id="UP000799770">
    <property type="component" value="Unassembled WGS sequence"/>
</dbReference>
<dbReference type="OrthoDB" id="3926908at2759"/>
<protein>
    <submittedName>
        <fullName evidence="1">Uncharacterized protein</fullName>
    </submittedName>
</protein>
<evidence type="ECO:0000313" key="2">
    <source>
        <dbReference type="Proteomes" id="UP000799770"/>
    </source>
</evidence>
<name>A0A6A5Z5X4_9PLEO</name>
<keyword evidence="2" id="KW-1185">Reference proteome</keyword>
<sequence>MSTNAPLTPIEDPEPTAPAIDYSPATITYDEHFENHLMKAILYPNDTPPVQHSLSSPPHIDPTTLPIPLNSALRTHASIIPGVYLTHENGYHTGGPGPSPATVNEFASRFIAEHGITDAGELERLVEEEIKKRLDIVMERMREREEAVMKNEGISRKVSELEVQRRAEERVLERVREERGRRRG</sequence>
<accession>A0A6A5Z5X4</accession>
<evidence type="ECO:0000313" key="1">
    <source>
        <dbReference type="EMBL" id="KAF2114423.1"/>
    </source>
</evidence>
<proteinExistence type="predicted"/>
<dbReference type="AlphaFoldDB" id="A0A6A5Z5X4"/>
<dbReference type="EMBL" id="ML977325">
    <property type="protein sequence ID" value="KAF2114423.1"/>
    <property type="molecule type" value="Genomic_DNA"/>
</dbReference>
<gene>
    <name evidence="1" type="ORF">BDV96DRAFT_613135</name>
</gene>
<organism evidence="1 2">
    <name type="scientific">Lophiotrema nucula</name>
    <dbReference type="NCBI Taxonomy" id="690887"/>
    <lineage>
        <taxon>Eukaryota</taxon>
        <taxon>Fungi</taxon>
        <taxon>Dikarya</taxon>
        <taxon>Ascomycota</taxon>
        <taxon>Pezizomycotina</taxon>
        <taxon>Dothideomycetes</taxon>
        <taxon>Pleosporomycetidae</taxon>
        <taxon>Pleosporales</taxon>
        <taxon>Lophiotremataceae</taxon>
        <taxon>Lophiotrema</taxon>
    </lineage>
</organism>
<reference evidence="1" key="1">
    <citation type="journal article" date="2020" name="Stud. Mycol.">
        <title>101 Dothideomycetes genomes: a test case for predicting lifestyles and emergence of pathogens.</title>
        <authorList>
            <person name="Haridas S."/>
            <person name="Albert R."/>
            <person name="Binder M."/>
            <person name="Bloem J."/>
            <person name="Labutti K."/>
            <person name="Salamov A."/>
            <person name="Andreopoulos B."/>
            <person name="Baker S."/>
            <person name="Barry K."/>
            <person name="Bills G."/>
            <person name="Bluhm B."/>
            <person name="Cannon C."/>
            <person name="Castanera R."/>
            <person name="Culley D."/>
            <person name="Daum C."/>
            <person name="Ezra D."/>
            <person name="Gonzalez J."/>
            <person name="Henrissat B."/>
            <person name="Kuo A."/>
            <person name="Liang C."/>
            <person name="Lipzen A."/>
            <person name="Lutzoni F."/>
            <person name="Magnuson J."/>
            <person name="Mondo S."/>
            <person name="Nolan M."/>
            <person name="Ohm R."/>
            <person name="Pangilinan J."/>
            <person name="Park H.-J."/>
            <person name="Ramirez L."/>
            <person name="Alfaro M."/>
            <person name="Sun H."/>
            <person name="Tritt A."/>
            <person name="Yoshinaga Y."/>
            <person name="Zwiers L.-H."/>
            <person name="Turgeon B."/>
            <person name="Goodwin S."/>
            <person name="Spatafora J."/>
            <person name="Crous P."/>
            <person name="Grigoriev I."/>
        </authorList>
    </citation>
    <scope>NUCLEOTIDE SEQUENCE</scope>
    <source>
        <strain evidence="1">CBS 627.86</strain>
    </source>
</reference>